<evidence type="ECO:0000256" key="2">
    <source>
        <dbReference type="ARBA" id="ARBA00007131"/>
    </source>
</evidence>
<feature type="compositionally biased region" description="Low complexity" evidence="6">
    <location>
        <begin position="280"/>
        <end position="296"/>
    </location>
</feature>
<feature type="domain" description="Transketolase N-terminal" evidence="7">
    <location>
        <begin position="13"/>
        <end position="314"/>
    </location>
</feature>
<evidence type="ECO:0000313" key="9">
    <source>
        <dbReference type="Proteomes" id="UP000183995"/>
    </source>
</evidence>
<evidence type="ECO:0000256" key="1">
    <source>
        <dbReference type="ARBA" id="ARBA00001964"/>
    </source>
</evidence>
<dbReference type="STRING" id="1123282.SAMN02745823_02201"/>
<comment type="similarity">
    <text evidence="2">Belongs to the transketolase family.</text>
</comment>
<protein>
    <submittedName>
        <fullName evidence="8">Transketolase</fullName>
    </submittedName>
</protein>
<comment type="cofactor">
    <cofactor evidence="1">
        <name>thiamine diphosphate</name>
        <dbReference type="ChEBI" id="CHEBI:58937"/>
    </cofactor>
</comment>
<dbReference type="AlphaFoldDB" id="A0A1M5Y420"/>
<name>A0A1M5Y420_9FIRM</name>
<accession>A0A1M5Y420</accession>
<feature type="compositionally biased region" description="Basic and acidic residues" evidence="6">
    <location>
        <begin position="297"/>
        <end position="320"/>
    </location>
</feature>
<dbReference type="PROSITE" id="PS00801">
    <property type="entry name" value="TRANSKETOLASE_1"/>
    <property type="match status" value="1"/>
</dbReference>
<dbReference type="InterPro" id="IPR049557">
    <property type="entry name" value="Transketolase_CS"/>
</dbReference>
<keyword evidence="3" id="KW-0808">Transferase</keyword>
<feature type="region of interest" description="Disordered" evidence="6">
    <location>
        <begin position="279"/>
        <end position="335"/>
    </location>
</feature>
<dbReference type="InterPro" id="IPR005474">
    <property type="entry name" value="Transketolase_N"/>
</dbReference>
<dbReference type="RefSeq" id="WP_073078833.1">
    <property type="nucleotide sequence ID" value="NZ_FQXV01000007.1"/>
</dbReference>
<evidence type="ECO:0000256" key="6">
    <source>
        <dbReference type="SAM" id="MobiDB-lite"/>
    </source>
</evidence>
<evidence type="ECO:0000256" key="3">
    <source>
        <dbReference type="ARBA" id="ARBA00022679"/>
    </source>
</evidence>
<reference evidence="8 9" key="1">
    <citation type="submission" date="2016-11" db="EMBL/GenBank/DDBJ databases">
        <authorList>
            <person name="Jaros S."/>
            <person name="Januszkiewicz K."/>
            <person name="Wedrychowicz H."/>
        </authorList>
    </citation>
    <scope>NUCLEOTIDE SEQUENCE [LARGE SCALE GENOMIC DNA]</scope>
    <source>
        <strain evidence="8 9">DSM 10068</strain>
    </source>
</reference>
<dbReference type="GO" id="GO:0046872">
    <property type="term" value="F:metal ion binding"/>
    <property type="evidence" value="ECO:0007669"/>
    <property type="project" value="UniProtKB-KW"/>
</dbReference>
<dbReference type="Gene3D" id="3.40.50.970">
    <property type="match status" value="1"/>
</dbReference>
<dbReference type="CDD" id="cd02012">
    <property type="entry name" value="TPP_TK"/>
    <property type="match status" value="1"/>
</dbReference>
<dbReference type="GO" id="GO:0016740">
    <property type="term" value="F:transferase activity"/>
    <property type="evidence" value="ECO:0007669"/>
    <property type="project" value="UniProtKB-KW"/>
</dbReference>
<gene>
    <name evidence="8" type="ORF">SAMN02745823_02201</name>
</gene>
<evidence type="ECO:0000259" key="7">
    <source>
        <dbReference type="Pfam" id="PF00456"/>
    </source>
</evidence>
<dbReference type="SUPFAM" id="SSF52518">
    <property type="entry name" value="Thiamin diphosphate-binding fold (THDP-binding)"/>
    <property type="match status" value="1"/>
</dbReference>
<dbReference type="Pfam" id="PF00456">
    <property type="entry name" value="Transketolase_N"/>
    <property type="match status" value="1"/>
</dbReference>
<dbReference type="PANTHER" id="PTHR47514">
    <property type="entry name" value="TRANSKETOLASE N-TERMINAL SECTION-RELATED"/>
    <property type="match status" value="1"/>
</dbReference>
<keyword evidence="9" id="KW-1185">Reference proteome</keyword>
<dbReference type="PANTHER" id="PTHR47514:SF1">
    <property type="entry name" value="TRANSKETOLASE N-TERMINAL SECTION-RELATED"/>
    <property type="match status" value="1"/>
</dbReference>
<dbReference type="InterPro" id="IPR029061">
    <property type="entry name" value="THDP-binding"/>
</dbReference>
<organism evidence="8 9">
    <name type="scientific">Sporobacter termitidis DSM 10068</name>
    <dbReference type="NCBI Taxonomy" id="1123282"/>
    <lineage>
        <taxon>Bacteria</taxon>
        <taxon>Bacillati</taxon>
        <taxon>Bacillota</taxon>
        <taxon>Clostridia</taxon>
        <taxon>Eubacteriales</taxon>
        <taxon>Oscillospiraceae</taxon>
        <taxon>Sporobacter</taxon>
    </lineage>
</organism>
<evidence type="ECO:0000313" key="8">
    <source>
        <dbReference type="EMBL" id="SHI06706.1"/>
    </source>
</evidence>
<feature type="compositionally biased region" description="Acidic residues" evidence="6">
    <location>
        <begin position="321"/>
        <end position="335"/>
    </location>
</feature>
<sequence length="335" mass="35883">MENRKSAKELRVIAEGIRLVTLQELEGFGSGHIGGSMSIVETLAVLYGGELRCDPGNPKWEERDRLVLSKGHAGPALYATLSLRGFFPKEMLSELNQGGGHLPSHCDRNKTPGVDMTTGSLGQGISAAIGIALGNRMNKSDSITYLIIGDGECNEGQVWEGAMFAAAHKLSNLIAFVDWNKQQLDGFTKDILDVGDLADKFRAFGWFVQKVDGHDVGAILDAVAAAKEHEGAPSMIVLDTIKGYGTFAAGVEGNHHMSFTKDQMDEAVKKTAEKLEEARAAAAAEEAARRAAAAAEEAVKKAAEPPEEQPPEKQEEPAEKAEEDEAPAEEGEDNV</sequence>
<dbReference type="Proteomes" id="UP000183995">
    <property type="component" value="Unassembled WGS sequence"/>
</dbReference>
<keyword evidence="4" id="KW-0479">Metal-binding</keyword>
<evidence type="ECO:0000256" key="4">
    <source>
        <dbReference type="ARBA" id="ARBA00022723"/>
    </source>
</evidence>
<evidence type="ECO:0000256" key="5">
    <source>
        <dbReference type="ARBA" id="ARBA00023052"/>
    </source>
</evidence>
<dbReference type="EMBL" id="FQXV01000007">
    <property type="protein sequence ID" value="SHI06706.1"/>
    <property type="molecule type" value="Genomic_DNA"/>
</dbReference>
<keyword evidence="5" id="KW-0786">Thiamine pyrophosphate</keyword>
<dbReference type="OrthoDB" id="8732661at2"/>
<proteinExistence type="inferred from homology"/>